<evidence type="ECO:0000313" key="2">
    <source>
        <dbReference type="Proteomes" id="UP000288024"/>
    </source>
</evidence>
<organism evidence="1 2">
    <name type="scientific">Niallia taxi</name>
    <dbReference type="NCBI Taxonomy" id="2499688"/>
    <lineage>
        <taxon>Bacteria</taxon>
        <taxon>Bacillati</taxon>
        <taxon>Bacillota</taxon>
        <taxon>Bacilli</taxon>
        <taxon>Bacillales</taxon>
        <taxon>Bacillaceae</taxon>
        <taxon>Niallia</taxon>
    </lineage>
</organism>
<protein>
    <submittedName>
        <fullName evidence="1">Fur-regulated basic protein FbpA</fullName>
    </submittedName>
</protein>
<comment type="caution">
    <text evidence="1">The sequence shown here is derived from an EMBL/GenBank/DDBJ whole genome shotgun (WGS) entry which is preliminary data.</text>
</comment>
<accession>A0A437K5D8</accession>
<dbReference type="RefSeq" id="WP_127740901.1">
    <property type="nucleotide sequence ID" value="NZ_JAMAVA010000002.1"/>
</dbReference>
<sequence length="54" mass="6205">MDFEQTPSFQDEKDDLIEKLIALGIYKKEALHLFELTITELEEVYAQAACNQGN</sequence>
<keyword evidence="2" id="KW-1185">Reference proteome</keyword>
<evidence type="ECO:0000313" key="1">
    <source>
        <dbReference type="EMBL" id="RVT58236.1"/>
    </source>
</evidence>
<dbReference type="Pfam" id="PF13076">
    <property type="entry name" value="Fur_reg_FbpA"/>
    <property type="match status" value="1"/>
</dbReference>
<reference evidence="1 2" key="1">
    <citation type="submission" date="2019-01" db="EMBL/GenBank/DDBJ databases">
        <title>Bacillus sp. M5HDSG1-1, whole genome shotgun sequence.</title>
        <authorList>
            <person name="Tuo L."/>
        </authorList>
    </citation>
    <scope>NUCLEOTIDE SEQUENCE [LARGE SCALE GENOMIC DNA]</scope>
    <source>
        <strain evidence="1 2">M5HDSG1-1</strain>
    </source>
</reference>
<dbReference type="Proteomes" id="UP000288024">
    <property type="component" value="Unassembled WGS sequence"/>
</dbReference>
<gene>
    <name evidence="1" type="primary">fbpA</name>
    <name evidence="1" type="ORF">EM808_22220</name>
</gene>
<name>A0A437K5D8_9BACI</name>
<dbReference type="InterPro" id="IPR025072">
    <property type="entry name" value="Fur_reg_FbpA"/>
</dbReference>
<proteinExistence type="predicted"/>
<dbReference type="AlphaFoldDB" id="A0A437K5D8"/>
<dbReference type="EMBL" id="RZTZ01000013">
    <property type="protein sequence ID" value="RVT58236.1"/>
    <property type="molecule type" value="Genomic_DNA"/>
</dbReference>